<sequence>MIASKKRVFLCGAIACMLLTGACSKNEATGTELDEADDIAAETTVDEDEDPVIENAPYTEPLTGIGTEEELTRSAFGVMIENSTHARPQTGLYQADVVYEVLSEASITRFLAFYHSQEPDTIGPVRSARDYYVHLNKGYGAIYVSAGGSPDGLALAEGGYVPFISGLAYDGRYFTRSSDRSAPHNMYTSFSNLEAAAEKLGYDMNNVPPSLPYTSDQSEGKKADRFEVKYGSTSNNVQYAYDDELGGFRRSNGGVPTEDAANGTPVAPKNVFVLEASHRVIDDAGRRDIDLSSGGKAYLFQEGVMQELEWRNENGVILPYKDNEPAGFVPGQTWINIVPKENGGLSSHVAIEGME</sequence>
<dbReference type="Gene3D" id="3.50.90.10">
    <property type="entry name" value="YerB-like"/>
    <property type="match status" value="1"/>
</dbReference>
<accession>A0A3M7TMP6</accession>
<feature type="signal peptide" evidence="1">
    <location>
        <begin position="1"/>
        <end position="27"/>
    </location>
</feature>
<evidence type="ECO:0000256" key="1">
    <source>
        <dbReference type="SAM" id="SignalP"/>
    </source>
</evidence>
<dbReference type="Pfam" id="PF17479">
    <property type="entry name" value="DUF3048_C"/>
    <property type="match status" value="1"/>
</dbReference>
<feature type="domain" description="DUF3048" evidence="2">
    <location>
        <begin position="62"/>
        <end position="202"/>
    </location>
</feature>
<organism evidence="4 5">
    <name type="scientific">Alteribacter keqinensis</name>
    <dbReference type="NCBI Taxonomy" id="2483800"/>
    <lineage>
        <taxon>Bacteria</taxon>
        <taxon>Bacillati</taxon>
        <taxon>Bacillota</taxon>
        <taxon>Bacilli</taxon>
        <taxon>Bacillales</taxon>
        <taxon>Bacillaceae</taxon>
        <taxon>Alteribacter</taxon>
    </lineage>
</organism>
<evidence type="ECO:0000259" key="2">
    <source>
        <dbReference type="Pfam" id="PF11258"/>
    </source>
</evidence>
<dbReference type="InterPro" id="IPR021416">
    <property type="entry name" value="DUF3048_N"/>
</dbReference>
<dbReference type="InterPro" id="IPR035328">
    <property type="entry name" value="DUF3048_C"/>
</dbReference>
<dbReference type="PROSITE" id="PS51257">
    <property type="entry name" value="PROKAR_LIPOPROTEIN"/>
    <property type="match status" value="1"/>
</dbReference>
<dbReference type="InterPro" id="IPR023158">
    <property type="entry name" value="YerB-like_sf"/>
</dbReference>
<proteinExistence type="predicted"/>
<evidence type="ECO:0000313" key="5">
    <source>
        <dbReference type="Proteomes" id="UP000278746"/>
    </source>
</evidence>
<keyword evidence="5" id="KW-1185">Reference proteome</keyword>
<dbReference type="Proteomes" id="UP000278746">
    <property type="component" value="Unassembled WGS sequence"/>
</dbReference>
<dbReference type="Pfam" id="PF11258">
    <property type="entry name" value="DUF3048"/>
    <property type="match status" value="1"/>
</dbReference>
<keyword evidence="1" id="KW-0732">Signal</keyword>
<comment type="caution">
    <text evidence="4">The sequence shown here is derived from an EMBL/GenBank/DDBJ whole genome shotgun (WGS) entry which is preliminary data.</text>
</comment>
<dbReference type="SUPFAM" id="SSF159774">
    <property type="entry name" value="YerB-like"/>
    <property type="match status" value="1"/>
</dbReference>
<evidence type="ECO:0000259" key="3">
    <source>
        <dbReference type="Pfam" id="PF17479"/>
    </source>
</evidence>
<reference evidence="4 5" key="1">
    <citation type="submission" date="2018-10" db="EMBL/GenBank/DDBJ databases">
        <title>Bacillus Keqinensis sp. nov., a moderately halophilic bacterium isolated from a saline-alkaline lake.</title>
        <authorList>
            <person name="Wang H."/>
        </authorList>
    </citation>
    <scope>NUCLEOTIDE SEQUENCE [LARGE SCALE GENOMIC DNA]</scope>
    <source>
        <strain evidence="4 5">KQ-3</strain>
    </source>
</reference>
<feature type="chain" id="PRO_5039581908" evidence="1">
    <location>
        <begin position="28"/>
        <end position="355"/>
    </location>
</feature>
<dbReference type="OrthoDB" id="9779102at2"/>
<protein>
    <submittedName>
        <fullName evidence="4">DUF3048 domain-containing protein</fullName>
    </submittedName>
</protein>
<gene>
    <name evidence="4" type="ORF">EBO34_16080</name>
</gene>
<name>A0A3M7TMP6_9BACI</name>
<dbReference type="AlphaFoldDB" id="A0A3M7TMP6"/>
<dbReference type="RefSeq" id="WP_122900468.1">
    <property type="nucleotide sequence ID" value="NZ_RHIB01000003.1"/>
</dbReference>
<dbReference type="EMBL" id="RHIB01000003">
    <property type="protein sequence ID" value="RNA66732.1"/>
    <property type="molecule type" value="Genomic_DNA"/>
</dbReference>
<feature type="domain" description="DUF3048" evidence="3">
    <location>
        <begin position="227"/>
        <end position="335"/>
    </location>
</feature>
<evidence type="ECO:0000313" key="4">
    <source>
        <dbReference type="EMBL" id="RNA66732.1"/>
    </source>
</evidence>